<dbReference type="InterPro" id="IPR019410">
    <property type="entry name" value="Methyltransf_16"/>
</dbReference>
<evidence type="ECO:0000256" key="1">
    <source>
        <dbReference type="ARBA" id="ARBA00004395"/>
    </source>
</evidence>
<dbReference type="Pfam" id="PF04124">
    <property type="entry name" value="Dor1"/>
    <property type="match status" value="1"/>
</dbReference>
<organism evidence="10">
    <name type="scientific">Salix viminalis</name>
    <name type="common">Common osier</name>
    <name type="synonym">Basket willow</name>
    <dbReference type="NCBI Taxonomy" id="40686"/>
    <lineage>
        <taxon>Eukaryota</taxon>
        <taxon>Viridiplantae</taxon>
        <taxon>Streptophyta</taxon>
        <taxon>Embryophyta</taxon>
        <taxon>Tracheophyta</taxon>
        <taxon>Spermatophyta</taxon>
        <taxon>Magnoliopsida</taxon>
        <taxon>eudicotyledons</taxon>
        <taxon>Gunneridae</taxon>
        <taxon>Pentapetalae</taxon>
        <taxon>rosids</taxon>
        <taxon>fabids</taxon>
        <taxon>Malpighiales</taxon>
        <taxon>Salicaceae</taxon>
        <taxon>Saliceae</taxon>
        <taxon>Salix</taxon>
    </lineage>
</organism>
<evidence type="ECO:0000256" key="6">
    <source>
        <dbReference type="ARBA" id="ARBA00023034"/>
    </source>
</evidence>
<dbReference type="GO" id="GO:0015031">
    <property type="term" value="P:protein transport"/>
    <property type="evidence" value="ECO:0007669"/>
    <property type="project" value="UniProtKB-KW"/>
</dbReference>
<dbReference type="GO" id="GO:0000139">
    <property type="term" value="C:Golgi membrane"/>
    <property type="evidence" value="ECO:0007669"/>
    <property type="project" value="UniProtKB-SubCell"/>
</dbReference>
<keyword evidence="6" id="KW-0333">Golgi apparatus</keyword>
<gene>
    <name evidence="10" type="ORF">SVIM_LOCUS164284</name>
</gene>
<keyword evidence="4" id="KW-0813">Transport</keyword>
<dbReference type="GO" id="GO:0017119">
    <property type="term" value="C:Golgi transport complex"/>
    <property type="evidence" value="ECO:0007669"/>
    <property type="project" value="InterPro"/>
</dbReference>
<dbReference type="InterPro" id="IPR016159">
    <property type="entry name" value="Cullin_repeat-like_dom_sf"/>
</dbReference>
<evidence type="ECO:0000256" key="8">
    <source>
        <dbReference type="ARBA" id="ARBA00031347"/>
    </source>
</evidence>
<dbReference type="GO" id="GO:0006891">
    <property type="term" value="P:intra-Golgi vesicle-mediated transport"/>
    <property type="evidence" value="ECO:0007669"/>
    <property type="project" value="TreeGrafter"/>
</dbReference>
<dbReference type="SUPFAM" id="SSF53335">
    <property type="entry name" value="S-adenosyl-L-methionine-dependent methyltransferases"/>
    <property type="match status" value="2"/>
</dbReference>
<dbReference type="CDD" id="cd02440">
    <property type="entry name" value="AdoMet_MTases"/>
    <property type="match status" value="2"/>
</dbReference>
<dbReference type="InterPro" id="IPR029063">
    <property type="entry name" value="SAM-dependent_MTases_sf"/>
</dbReference>
<keyword evidence="7" id="KW-0472">Membrane</keyword>
<evidence type="ECO:0000259" key="9">
    <source>
        <dbReference type="Pfam" id="PF13847"/>
    </source>
</evidence>
<comment type="similarity">
    <text evidence="2">Belongs to the COG8 family.</text>
</comment>
<comment type="subcellular location">
    <subcellularLocation>
        <location evidence="1">Golgi apparatus membrane</location>
        <topology evidence="1">Peripheral membrane protein</topology>
    </subcellularLocation>
</comment>
<dbReference type="SUPFAM" id="SSF74788">
    <property type="entry name" value="Cullin repeat-like"/>
    <property type="match status" value="1"/>
</dbReference>
<dbReference type="EMBL" id="CAADRP010001001">
    <property type="protein sequence ID" value="VFU34380.1"/>
    <property type="molecule type" value="Genomic_DNA"/>
</dbReference>
<evidence type="ECO:0000256" key="5">
    <source>
        <dbReference type="ARBA" id="ARBA00022927"/>
    </source>
</evidence>
<proteinExistence type="inferred from homology"/>
<dbReference type="Pfam" id="PF10294">
    <property type="entry name" value="Methyltransf_16"/>
    <property type="match status" value="1"/>
</dbReference>
<keyword evidence="5" id="KW-0653">Protein transport</keyword>
<name>A0A6N2L036_SALVM</name>
<protein>
    <recommendedName>
        <fullName evidence="3">Conserved oligomeric Golgi complex subunit 8</fullName>
    </recommendedName>
    <alternativeName>
        <fullName evidence="8">Component of oligomeric Golgi complex 8</fullName>
    </alternativeName>
</protein>
<evidence type="ECO:0000256" key="3">
    <source>
        <dbReference type="ARBA" id="ARBA00020983"/>
    </source>
</evidence>
<dbReference type="PANTHER" id="PTHR21311">
    <property type="entry name" value="CONSERVED OLIGOMERIC GOLGI COMPLEX COMPONENT 8"/>
    <property type="match status" value="1"/>
</dbReference>
<evidence type="ECO:0000313" key="10">
    <source>
        <dbReference type="EMBL" id="VFU34380.1"/>
    </source>
</evidence>
<evidence type="ECO:0000256" key="7">
    <source>
        <dbReference type="ARBA" id="ARBA00023136"/>
    </source>
</evidence>
<dbReference type="AlphaFoldDB" id="A0A6N2L036"/>
<sequence length="1204" mass="135646">MEITENGQDTSSTATSLLHLASVSQQPYVSELLSFTLDRLHKEPELLRVDAERIQRQMQEVAVVNYRAFISAADSLLAIRQQVSSIDNHLESLITEIPKLTSGCTEFIESAEEILEKRKMNQTLLSNHSTLLDLLEIPQLMDTCVRNGNYDEALDLEAFVCKLSTMHPKLPVIQALATEVRQTTQSLLSQLLQKLRSNIQLPECLRIIGYLRRIGVFSEYEMRLQFLRCREAWLTGILEDLKQRNAYEYLKGMINCHRMHLFDVVNQYRAIFADDTSGSEENYDGGLLFSWAMHQITSHLKTLKIMLPKITEASCAVGLNWVGLDFRGLLPPLFEEAVLNLFSKNMRTAVENFQLVLDSHRWVPLPAVGFPSYSIGEEHQEDVTPPSYLMEHPPLAVFINGVSAAMNELRPCAPVSLKHVLAQELIKGLQAVSDSLLRYNATRMLRENESGLFLSLCRSFIEVAYPHCATCFGRCYPGGAALIMDAKNLYDGISRLVTTSSRELRRPASNTEEKKMTENGDLLVVENGVTPEVEPGVTIVEERSQISPSVQIDEKQGDTVASVGQKEVLLLLYLSAGGQKRSPSFRTLPLHCHLSLNLFPVPHLIFPVGKGCAMESQGEQQSPSQKFQIYSTSSTGVTPFWREKYERDAKKYWDVFYKRHQDKVSVFGRFDIFFKDRHYLDKEWGQYFAGEERRVVLEVGCGAGNTIFPLVATYPNIFVHACDFSQRAVNLVKTHKDYLETCVNAFVCDLTVDDLSKEIPPSSVDIVTMDLTLFKFMTSSWCPEFLIEKLVLLKIFVLSAVSPEKMPLVVQNIKKVMKPNGHVLLRDYAVGDLAQERFTSKDQQISENFYVRGDGTRAFYFSKEFLTSLFKDNGFDVEELGLCCKQVENRSREIVMNRRWIQSVFRSSDISNYSVSKEPAIREDLSQENVKSYVKESTSRYPSNNFEIDMSEGVAAEMFGISPSIDNEVIHINLGDQNFKINVLSKEYQHTCKSTGLMLWESARMMALVLAVNPAIVEGKKVLELGCGCGGICSMVSAKSADLVVATDGDTKALELLAQNVSFNLSQPSLAKLITKRLEWGNREHIEAIKDLNIGGFEVIIGTDVTYIPEAILPLFSTAKELISRDRNGGDREPALILCHIYRRVDEPSLLSAASQFGFKLVDKWPSGIPSNPSPSIVGSWFPENGREEYIPNAALNIMYFHLQ</sequence>
<dbReference type="Gene3D" id="3.40.50.150">
    <property type="entry name" value="Vaccinia Virus protein VP39"/>
    <property type="match status" value="2"/>
</dbReference>
<accession>A0A6N2L036</accession>
<dbReference type="Pfam" id="PF13847">
    <property type="entry name" value="Methyltransf_31"/>
    <property type="match status" value="1"/>
</dbReference>
<feature type="domain" description="Methyltransferase" evidence="9">
    <location>
        <begin position="695"/>
        <end position="842"/>
    </location>
</feature>
<evidence type="ECO:0000256" key="2">
    <source>
        <dbReference type="ARBA" id="ARBA00006419"/>
    </source>
</evidence>
<evidence type="ECO:0000256" key="4">
    <source>
        <dbReference type="ARBA" id="ARBA00022448"/>
    </source>
</evidence>
<dbReference type="InterPro" id="IPR007255">
    <property type="entry name" value="COG8"/>
</dbReference>
<dbReference type="PANTHER" id="PTHR21311:SF0">
    <property type="entry name" value="CONSERVED OLIGOMERIC GOLGI COMPLEX SUBUNIT 8"/>
    <property type="match status" value="1"/>
</dbReference>
<reference evidence="10" key="1">
    <citation type="submission" date="2019-03" db="EMBL/GenBank/DDBJ databases">
        <authorList>
            <person name="Mank J."/>
            <person name="Almeida P."/>
        </authorList>
    </citation>
    <scope>NUCLEOTIDE SEQUENCE</scope>
    <source>
        <strain evidence="10">78183</strain>
    </source>
</reference>
<dbReference type="InterPro" id="IPR025714">
    <property type="entry name" value="Methyltranfer_dom"/>
</dbReference>